<dbReference type="NCBIfam" id="TIGR00172">
    <property type="entry name" value="maf"/>
    <property type="match status" value="1"/>
</dbReference>
<proteinExistence type="inferred from homology"/>
<dbReference type="HAMAP" id="MF_00528">
    <property type="entry name" value="Maf"/>
    <property type="match status" value="1"/>
</dbReference>
<dbReference type="PIRSF" id="PIRSF006305">
    <property type="entry name" value="Maf"/>
    <property type="match status" value="1"/>
</dbReference>
<organism evidence="3 4">
    <name type="scientific">Syphacia muris</name>
    <dbReference type="NCBI Taxonomy" id="451379"/>
    <lineage>
        <taxon>Eukaryota</taxon>
        <taxon>Metazoa</taxon>
        <taxon>Ecdysozoa</taxon>
        <taxon>Nematoda</taxon>
        <taxon>Chromadorea</taxon>
        <taxon>Rhabditida</taxon>
        <taxon>Spirurina</taxon>
        <taxon>Oxyuridomorpha</taxon>
        <taxon>Oxyuroidea</taxon>
        <taxon>Oxyuridae</taxon>
        <taxon>Syphacia</taxon>
    </lineage>
</organism>
<evidence type="ECO:0000256" key="2">
    <source>
        <dbReference type="ARBA" id="ARBA00022801"/>
    </source>
</evidence>
<dbReference type="InterPro" id="IPR003697">
    <property type="entry name" value="Maf-like"/>
</dbReference>
<dbReference type="AlphaFoldDB" id="A0A0N5AVM7"/>
<dbReference type="Pfam" id="PF02545">
    <property type="entry name" value="Maf"/>
    <property type="match status" value="1"/>
</dbReference>
<evidence type="ECO:0000256" key="1">
    <source>
        <dbReference type="ARBA" id="ARBA00001968"/>
    </source>
</evidence>
<evidence type="ECO:0000313" key="3">
    <source>
        <dbReference type="Proteomes" id="UP000046393"/>
    </source>
</evidence>
<dbReference type="PANTHER" id="PTHR43213">
    <property type="entry name" value="BIFUNCTIONAL DTTP/UTP PYROPHOSPHATASE/METHYLTRANSFERASE PROTEIN-RELATED"/>
    <property type="match status" value="1"/>
</dbReference>
<dbReference type="InterPro" id="IPR029001">
    <property type="entry name" value="ITPase-like_fam"/>
</dbReference>
<dbReference type="STRING" id="451379.A0A0N5AVM7"/>
<accession>A0A0N5AVM7</accession>
<dbReference type="SUPFAM" id="SSF52972">
    <property type="entry name" value="ITPase-like"/>
    <property type="match status" value="1"/>
</dbReference>
<reference evidence="4" key="1">
    <citation type="submission" date="2017-02" db="UniProtKB">
        <authorList>
            <consortium name="WormBaseParasite"/>
        </authorList>
    </citation>
    <scope>IDENTIFICATION</scope>
</reference>
<comment type="cofactor">
    <cofactor evidence="1">
        <name>a divalent metal cation</name>
        <dbReference type="ChEBI" id="CHEBI:60240"/>
    </cofactor>
</comment>
<keyword evidence="2" id="KW-0378">Hydrolase</keyword>
<dbReference type="Proteomes" id="UP000046393">
    <property type="component" value="Unplaced"/>
</dbReference>
<dbReference type="Gene3D" id="3.90.950.10">
    <property type="match status" value="1"/>
</dbReference>
<evidence type="ECO:0000313" key="4">
    <source>
        <dbReference type="WBParaSite" id="SMUV_0000895101-mRNA-1"/>
    </source>
</evidence>
<dbReference type="GO" id="GO:0047429">
    <property type="term" value="F:nucleoside triphosphate diphosphatase activity"/>
    <property type="evidence" value="ECO:0007669"/>
    <property type="project" value="InterPro"/>
</dbReference>
<dbReference type="WBParaSite" id="SMUV_0000895101-mRNA-1">
    <property type="protein sequence ID" value="SMUV_0000895101-mRNA-1"/>
    <property type="gene ID" value="SMUV_0000895101"/>
</dbReference>
<sequence>MSSIRIVLASGSQQRLALLRQIGINPQVRISNFIENLDKSLPVTEYVEQTAKGKALSVAKLMEANEYDLVIGCDTVVTIDNQIIGKPLNGADALATLKRLRGRTHQVYTGVALIDSKLKCELFHEKTEVTFSDVPDTILEEYVESGEPIGRAGSYGIQAKGSLFVENINGCYYNVVGLPINRIAKRLWNKVSFFK</sequence>
<name>A0A0N5AVM7_9BILA</name>
<protein>
    <submittedName>
        <fullName evidence="4">Nucleotide PPase</fullName>
    </submittedName>
</protein>
<dbReference type="PANTHER" id="PTHR43213:SF5">
    <property type="entry name" value="BIFUNCTIONAL DTTP_UTP PYROPHOSPHATASE_METHYLTRANSFERASE PROTEIN-RELATED"/>
    <property type="match status" value="1"/>
</dbReference>
<keyword evidence="3" id="KW-1185">Reference proteome</keyword>
<dbReference type="CDD" id="cd00555">
    <property type="entry name" value="Maf"/>
    <property type="match status" value="1"/>
</dbReference>